<proteinExistence type="predicted"/>
<organism evidence="1 2">
    <name type="scientific">Linum trigynum</name>
    <dbReference type="NCBI Taxonomy" id="586398"/>
    <lineage>
        <taxon>Eukaryota</taxon>
        <taxon>Viridiplantae</taxon>
        <taxon>Streptophyta</taxon>
        <taxon>Embryophyta</taxon>
        <taxon>Tracheophyta</taxon>
        <taxon>Spermatophyta</taxon>
        <taxon>Magnoliopsida</taxon>
        <taxon>eudicotyledons</taxon>
        <taxon>Gunneridae</taxon>
        <taxon>Pentapetalae</taxon>
        <taxon>rosids</taxon>
        <taxon>fabids</taxon>
        <taxon>Malpighiales</taxon>
        <taxon>Linaceae</taxon>
        <taxon>Linum</taxon>
    </lineage>
</organism>
<reference evidence="1 2" key="1">
    <citation type="submission" date="2024-04" db="EMBL/GenBank/DDBJ databases">
        <authorList>
            <person name="Fracassetti M."/>
        </authorList>
    </citation>
    <scope>NUCLEOTIDE SEQUENCE [LARGE SCALE GENOMIC DNA]</scope>
</reference>
<dbReference type="EMBL" id="OZ034821">
    <property type="protein sequence ID" value="CAL1406191.1"/>
    <property type="molecule type" value="Genomic_DNA"/>
</dbReference>
<accession>A0AAV2G6C6</accession>
<keyword evidence="2" id="KW-1185">Reference proteome</keyword>
<dbReference type="Gene3D" id="3.20.20.80">
    <property type="entry name" value="Glycosidases"/>
    <property type="match status" value="1"/>
</dbReference>
<dbReference type="PANTHER" id="PTHR32227">
    <property type="entry name" value="GLUCAN ENDO-1,3-BETA-GLUCOSIDASE BG1-RELATED-RELATED"/>
    <property type="match status" value="1"/>
</dbReference>
<name>A0AAV2G6C6_9ROSI</name>
<protein>
    <submittedName>
        <fullName evidence="1">Uncharacterized protein</fullName>
    </submittedName>
</protein>
<sequence length="129" mass="14558">MFVVDEPFHQMYGEQFHPSIIGAAIGVKSGLAKANLGNEAKVLEVVPLSSDSVHYESGLTSKTNIRPDLNKTLMLELLTFLEKHHSPFFIAISPFFLQDENVSLDFVKFKETARPRNDTRGRTYRNSDT</sequence>
<gene>
    <name evidence="1" type="ORF">LTRI10_LOCUS45934</name>
</gene>
<dbReference type="AlphaFoldDB" id="A0AAV2G6C6"/>
<dbReference type="InterPro" id="IPR044965">
    <property type="entry name" value="Glyco_hydro_17_plant"/>
</dbReference>
<dbReference type="GO" id="GO:0005975">
    <property type="term" value="P:carbohydrate metabolic process"/>
    <property type="evidence" value="ECO:0007669"/>
    <property type="project" value="InterPro"/>
</dbReference>
<evidence type="ECO:0000313" key="2">
    <source>
        <dbReference type="Proteomes" id="UP001497516"/>
    </source>
</evidence>
<dbReference type="GO" id="GO:0004553">
    <property type="term" value="F:hydrolase activity, hydrolyzing O-glycosyl compounds"/>
    <property type="evidence" value="ECO:0007669"/>
    <property type="project" value="InterPro"/>
</dbReference>
<evidence type="ECO:0000313" key="1">
    <source>
        <dbReference type="EMBL" id="CAL1406191.1"/>
    </source>
</evidence>
<dbReference type="Proteomes" id="UP001497516">
    <property type="component" value="Chromosome 8"/>
</dbReference>